<name>A0AAE4LR70_9BACT</name>
<dbReference type="AlphaFoldDB" id="A0AAE4LR70"/>
<dbReference type="Proteomes" id="UP001181086">
    <property type="component" value="Unassembled WGS sequence"/>
</dbReference>
<protein>
    <submittedName>
        <fullName evidence="1">Uncharacterized protein</fullName>
    </submittedName>
</protein>
<reference evidence="1" key="1">
    <citation type="submission" date="2023-10" db="EMBL/GenBank/DDBJ databases">
        <title>Genome of Potential pathogenic bacteria in Crohn's disease.</title>
        <authorList>
            <person name="Rodriguez-Palacios A."/>
        </authorList>
    </citation>
    <scope>NUCLEOTIDE SEQUENCE</scope>
    <source>
        <strain evidence="1">CavFT-hAR62</strain>
    </source>
</reference>
<gene>
    <name evidence="1" type="ORF">RVH45_03435</name>
</gene>
<dbReference type="RefSeq" id="WP_054350230.1">
    <property type="nucleotide sequence ID" value="NZ_BAABZF010000001.1"/>
</dbReference>
<comment type="caution">
    <text evidence="1">The sequence shown here is derived from an EMBL/GenBank/DDBJ whole genome shotgun (WGS) entry which is preliminary data.</text>
</comment>
<accession>A0AAE4LR70</accession>
<organism evidence="1 2">
    <name type="scientific">Phocaeicola dorei</name>
    <dbReference type="NCBI Taxonomy" id="357276"/>
    <lineage>
        <taxon>Bacteria</taxon>
        <taxon>Pseudomonadati</taxon>
        <taxon>Bacteroidota</taxon>
        <taxon>Bacteroidia</taxon>
        <taxon>Bacteroidales</taxon>
        <taxon>Bacteroidaceae</taxon>
        <taxon>Phocaeicola</taxon>
    </lineage>
</organism>
<evidence type="ECO:0000313" key="1">
    <source>
        <dbReference type="EMBL" id="MDU0268964.1"/>
    </source>
</evidence>
<sequence>MKVLILAISYNSNEALNNFLDSIEIAMENNSDVDLKVIVGDHSENNCFCLSKRYNTFECNIIGQENVGYFGGIAKLLEKEEASNYDYVIISNVDVELAEDFFFRLNNKKYNCKIAWIAPLIWSISEKRNRNPFLVDRYSFCKILLLCIMYKVCFLHKLYTMTLYKTKRYRSNEAKYIYAGHGSFIILTKAFFQNYSNIAYPMFLYGEEIYLAELIREKFLLVYYDKDIGVKTIDHVSTGKMKSKFYYECNYKSLVYLIDKFYRKGL</sequence>
<dbReference type="Gene3D" id="3.90.550.10">
    <property type="entry name" value="Spore Coat Polysaccharide Biosynthesis Protein SpsA, Chain A"/>
    <property type="match status" value="1"/>
</dbReference>
<proteinExistence type="predicted"/>
<evidence type="ECO:0000313" key="2">
    <source>
        <dbReference type="Proteomes" id="UP001181086"/>
    </source>
</evidence>
<dbReference type="SUPFAM" id="SSF53448">
    <property type="entry name" value="Nucleotide-diphospho-sugar transferases"/>
    <property type="match status" value="1"/>
</dbReference>
<dbReference type="InterPro" id="IPR029044">
    <property type="entry name" value="Nucleotide-diphossugar_trans"/>
</dbReference>
<dbReference type="EMBL" id="JAWDEV010000001">
    <property type="protein sequence ID" value="MDU0268964.1"/>
    <property type="molecule type" value="Genomic_DNA"/>
</dbReference>